<dbReference type="EMBL" id="AQHW01000015">
    <property type="protein sequence ID" value="KKB54986.1"/>
    <property type="molecule type" value="Genomic_DNA"/>
</dbReference>
<sequence length="69" mass="7691">MCGFSVNTQTLLPDNKMSIFCFSEGLIIIGDMKLGGKVLEKRLFVVVDFEVLKNYFEFILGGKAGINKI</sequence>
<reference evidence="1 2" key="1">
    <citation type="submission" date="2013-04" db="EMBL/GenBank/DDBJ databases">
        <title>The Genome Sequence of Parabacteroides gordonii DSM 23371.</title>
        <authorList>
            <consortium name="The Broad Institute Genomics Platform"/>
            <person name="Earl A."/>
            <person name="Ward D."/>
            <person name="Feldgarden M."/>
            <person name="Gevers D."/>
            <person name="Martens E."/>
            <person name="Sakamoto M."/>
            <person name="Benno Y."/>
            <person name="Suzuki N."/>
            <person name="Matsunaga N."/>
            <person name="Koshihara K."/>
            <person name="Seki M."/>
            <person name="Komiya H."/>
            <person name="Walker B."/>
            <person name="Young S."/>
            <person name="Zeng Q."/>
            <person name="Gargeya S."/>
            <person name="Fitzgerald M."/>
            <person name="Haas B."/>
            <person name="Abouelleil A."/>
            <person name="Allen A.W."/>
            <person name="Alvarado L."/>
            <person name="Arachchi H.M."/>
            <person name="Berlin A.M."/>
            <person name="Chapman S.B."/>
            <person name="Gainer-Dewar J."/>
            <person name="Goldberg J."/>
            <person name="Griggs A."/>
            <person name="Gujja S."/>
            <person name="Hansen M."/>
            <person name="Howarth C."/>
            <person name="Imamovic A."/>
            <person name="Ireland A."/>
            <person name="Larimer J."/>
            <person name="McCowan C."/>
            <person name="Murphy C."/>
            <person name="Pearson M."/>
            <person name="Poon T.W."/>
            <person name="Priest M."/>
            <person name="Roberts A."/>
            <person name="Saif S."/>
            <person name="Shea T."/>
            <person name="Sisk P."/>
            <person name="Sykes S."/>
            <person name="Wortman J."/>
            <person name="Nusbaum C."/>
            <person name="Birren B."/>
        </authorList>
    </citation>
    <scope>NUCLEOTIDE SEQUENCE [LARGE SCALE GENOMIC DNA]</scope>
    <source>
        <strain evidence="1 2">MS-1</strain>
    </source>
</reference>
<dbReference type="HOGENOM" id="CLU_2772164_0_0_10"/>
<proteinExistence type="predicted"/>
<organism evidence="1 2">
    <name type="scientific">Parabacteroides gordonii MS-1 = DSM 23371</name>
    <dbReference type="NCBI Taxonomy" id="1203610"/>
    <lineage>
        <taxon>Bacteria</taxon>
        <taxon>Pseudomonadati</taxon>
        <taxon>Bacteroidota</taxon>
        <taxon>Bacteroidia</taxon>
        <taxon>Bacteroidales</taxon>
        <taxon>Tannerellaceae</taxon>
        <taxon>Parabacteroides</taxon>
    </lineage>
</organism>
<comment type="caution">
    <text evidence="1">The sequence shown here is derived from an EMBL/GenBank/DDBJ whole genome shotgun (WGS) entry which is preliminary data.</text>
</comment>
<evidence type="ECO:0000313" key="2">
    <source>
        <dbReference type="Proteomes" id="UP000033035"/>
    </source>
</evidence>
<dbReference type="Proteomes" id="UP000033035">
    <property type="component" value="Unassembled WGS sequence"/>
</dbReference>
<name>A0A0F5JAR5_9BACT</name>
<evidence type="ECO:0000313" key="1">
    <source>
        <dbReference type="EMBL" id="KKB54986.1"/>
    </source>
</evidence>
<accession>A0A0F5JAR5</accession>
<dbReference type="AlphaFoldDB" id="A0A0F5JAR5"/>
<gene>
    <name evidence="1" type="ORF">HMPREF1536_02439</name>
</gene>
<keyword evidence="2" id="KW-1185">Reference proteome</keyword>
<dbReference type="STRING" id="1203610.HMPREF1536_02439"/>
<protein>
    <submittedName>
        <fullName evidence="1">Uncharacterized protein</fullName>
    </submittedName>
</protein>